<sequence length="142" mass="15937">MNIARHIALIDELCFRPFTAERTSSNGDESGPGYHVVVLESGHDNCGTRAETMEQYEKYRDALDERFATRWRETGPYNLQTVSLRTEQEEIPEPWASLSARARVASVWEVEGTGRWVAAVVADLDEADDVKLLGVVTEIDPP</sequence>
<dbReference type="RefSeq" id="WP_062722887.1">
    <property type="nucleotide sequence ID" value="NZ_KQ948935.1"/>
</dbReference>
<comment type="caution">
    <text evidence="1">The sequence shown here is derived from an EMBL/GenBank/DDBJ whole genome shotgun (WGS) entry which is preliminary data.</text>
</comment>
<organism evidence="1 2">
    <name type="scientific">Streptomyces caeruleatus</name>
    <dbReference type="NCBI Taxonomy" id="661399"/>
    <lineage>
        <taxon>Bacteria</taxon>
        <taxon>Bacillati</taxon>
        <taxon>Actinomycetota</taxon>
        <taxon>Actinomycetes</taxon>
        <taxon>Kitasatosporales</taxon>
        <taxon>Streptomycetaceae</taxon>
        <taxon>Streptomyces</taxon>
    </lineage>
</organism>
<gene>
    <name evidence="1" type="ORF">AQJ67_32260</name>
</gene>
<dbReference type="AlphaFoldDB" id="A0A101TR03"/>
<reference evidence="1 2" key="1">
    <citation type="submission" date="2015-10" db="EMBL/GenBank/DDBJ databases">
        <title>Draft genome sequence of Streptomyces caeruleatus NRRL B-24802, type strain for the species Streptomyces caeruleatus.</title>
        <authorList>
            <person name="Ruckert C."/>
            <person name="Winkler A."/>
            <person name="Kalinowski J."/>
            <person name="Kampfer P."/>
            <person name="Glaeser S."/>
        </authorList>
    </citation>
    <scope>NUCLEOTIDE SEQUENCE [LARGE SCALE GENOMIC DNA]</scope>
    <source>
        <strain evidence="1 2">NRRL B-24802</strain>
    </source>
</reference>
<evidence type="ECO:0000313" key="1">
    <source>
        <dbReference type="EMBL" id="KUN96849.1"/>
    </source>
</evidence>
<proteinExistence type="predicted"/>
<keyword evidence="2" id="KW-1185">Reference proteome</keyword>
<dbReference type="OrthoDB" id="3478947at2"/>
<accession>A0A101TR03</accession>
<dbReference type="Proteomes" id="UP000053429">
    <property type="component" value="Unassembled WGS sequence"/>
</dbReference>
<evidence type="ECO:0000313" key="2">
    <source>
        <dbReference type="Proteomes" id="UP000053429"/>
    </source>
</evidence>
<protein>
    <submittedName>
        <fullName evidence="1">Uncharacterized protein</fullName>
    </submittedName>
</protein>
<dbReference type="EMBL" id="LMWY01000043">
    <property type="protein sequence ID" value="KUN96849.1"/>
    <property type="molecule type" value="Genomic_DNA"/>
</dbReference>
<dbReference type="STRING" id="661399.AQJ67_32260"/>
<name>A0A101TR03_9ACTN</name>